<reference evidence="10 11" key="1">
    <citation type="submission" date="2019-01" db="EMBL/GenBank/DDBJ databases">
        <title>Lacunisphaera sp. strain TWA-58.</title>
        <authorList>
            <person name="Chen W.-M."/>
        </authorList>
    </citation>
    <scope>NUCLEOTIDE SEQUENCE [LARGE SCALE GENOMIC DNA]</scope>
    <source>
        <strain evidence="10 11">TWA-58</strain>
    </source>
</reference>
<keyword evidence="2" id="KW-0963">Cytoplasm</keyword>
<gene>
    <name evidence="10" type="ORF">ESB00_13640</name>
</gene>
<evidence type="ECO:0000256" key="6">
    <source>
        <dbReference type="ARBA" id="ARBA00038091"/>
    </source>
</evidence>
<organism evidence="10 11">
    <name type="scientific">Oleiharenicola lentus</name>
    <dbReference type="NCBI Taxonomy" id="2508720"/>
    <lineage>
        <taxon>Bacteria</taxon>
        <taxon>Pseudomonadati</taxon>
        <taxon>Verrucomicrobiota</taxon>
        <taxon>Opitutia</taxon>
        <taxon>Opitutales</taxon>
        <taxon>Opitutaceae</taxon>
        <taxon>Oleiharenicola</taxon>
    </lineage>
</organism>
<dbReference type="InterPro" id="IPR041532">
    <property type="entry name" value="RlmI-like_PUA"/>
</dbReference>
<dbReference type="PANTHER" id="PTHR42873:SF1">
    <property type="entry name" value="S-ADENOSYLMETHIONINE-DEPENDENT METHYLTRANSFERASE DOMAIN-CONTAINING PROTEIN"/>
    <property type="match status" value="1"/>
</dbReference>
<accession>A0A4Q1CCK2</accession>
<dbReference type="AlphaFoldDB" id="A0A4Q1CCK2"/>
<dbReference type="EMBL" id="SDHX01000001">
    <property type="protein sequence ID" value="RXK56863.1"/>
    <property type="molecule type" value="Genomic_DNA"/>
</dbReference>
<evidence type="ECO:0000256" key="3">
    <source>
        <dbReference type="ARBA" id="ARBA00022603"/>
    </source>
</evidence>
<comment type="subcellular location">
    <subcellularLocation>
        <location evidence="1">Cytoplasm</location>
    </subcellularLocation>
</comment>
<dbReference type="Proteomes" id="UP000290218">
    <property type="component" value="Unassembled WGS sequence"/>
</dbReference>
<dbReference type="InterPro" id="IPR036974">
    <property type="entry name" value="PUA_sf"/>
</dbReference>
<dbReference type="InterPro" id="IPR029063">
    <property type="entry name" value="SAM-dependent_MTases_sf"/>
</dbReference>
<evidence type="ECO:0000259" key="8">
    <source>
        <dbReference type="Pfam" id="PF10672"/>
    </source>
</evidence>
<dbReference type="CDD" id="cd11572">
    <property type="entry name" value="RlmI_M_like"/>
    <property type="match status" value="1"/>
</dbReference>
<keyword evidence="3 10" id="KW-0489">Methyltransferase</keyword>
<dbReference type="SUPFAM" id="SSF88697">
    <property type="entry name" value="PUA domain-like"/>
    <property type="match status" value="1"/>
</dbReference>
<dbReference type="RefSeq" id="WP_129048228.1">
    <property type="nucleotide sequence ID" value="NZ_SDHX01000001.1"/>
</dbReference>
<dbReference type="CDD" id="cd02440">
    <property type="entry name" value="AdoMet_MTases"/>
    <property type="match status" value="1"/>
</dbReference>
<evidence type="ECO:0000313" key="10">
    <source>
        <dbReference type="EMBL" id="RXK56863.1"/>
    </source>
</evidence>
<name>A0A4Q1CCK2_9BACT</name>
<dbReference type="InterPro" id="IPR015947">
    <property type="entry name" value="PUA-like_sf"/>
</dbReference>
<dbReference type="Gene3D" id="3.40.50.150">
    <property type="entry name" value="Vaccinia Virus protein VP39"/>
    <property type="match status" value="1"/>
</dbReference>
<dbReference type="GO" id="GO:0032259">
    <property type="term" value="P:methylation"/>
    <property type="evidence" value="ECO:0007669"/>
    <property type="project" value="UniProtKB-KW"/>
</dbReference>
<evidence type="ECO:0000313" key="11">
    <source>
        <dbReference type="Proteomes" id="UP000290218"/>
    </source>
</evidence>
<protein>
    <submittedName>
        <fullName evidence="10">Class I SAM-dependent rRNA methyltransferase</fullName>
    </submittedName>
</protein>
<feature type="domain" description="RlmI-like PUA" evidence="9">
    <location>
        <begin position="50"/>
        <end position="101"/>
    </location>
</feature>
<keyword evidence="11" id="KW-1185">Reference proteome</keyword>
<dbReference type="GO" id="GO:0008168">
    <property type="term" value="F:methyltransferase activity"/>
    <property type="evidence" value="ECO:0007669"/>
    <property type="project" value="UniProtKB-KW"/>
</dbReference>
<dbReference type="SUPFAM" id="SSF53335">
    <property type="entry name" value="S-adenosyl-L-methionine-dependent methyltransferases"/>
    <property type="match status" value="1"/>
</dbReference>
<dbReference type="GO" id="GO:0005737">
    <property type="term" value="C:cytoplasm"/>
    <property type="evidence" value="ECO:0007669"/>
    <property type="project" value="UniProtKB-SubCell"/>
</dbReference>
<evidence type="ECO:0000256" key="5">
    <source>
        <dbReference type="ARBA" id="ARBA00022691"/>
    </source>
</evidence>
<keyword evidence="4 10" id="KW-0808">Transferase</keyword>
<evidence type="ECO:0000256" key="1">
    <source>
        <dbReference type="ARBA" id="ARBA00004496"/>
    </source>
</evidence>
<keyword evidence="5" id="KW-0949">S-adenosyl-L-methionine</keyword>
<dbReference type="Pfam" id="PF17785">
    <property type="entry name" value="PUA_3"/>
    <property type="match status" value="1"/>
</dbReference>
<evidence type="ECO:0000256" key="7">
    <source>
        <dbReference type="SAM" id="MobiDB-lite"/>
    </source>
</evidence>
<evidence type="ECO:0000259" key="9">
    <source>
        <dbReference type="Pfam" id="PF17785"/>
    </source>
</evidence>
<comment type="caution">
    <text evidence="10">The sequence shown here is derived from an EMBL/GenBank/DDBJ whole genome shotgun (WGS) entry which is preliminary data.</text>
</comment>
<dbReference type="Gene3D" id="2.30.130.10">
    <property type="entry name" value="PUA domain"/>
    <property type="match status" value="1"/>
</dbReference>
<proteinExistence type="inferred from homology"/>
<feature type="region of interest" description="Disordered" evidence="7">
    <location>
        <begin position="1"/>
        <end position="38"/>
    </location>
</feature>
<evidence type="ECO:0000256" key="2">
    <source>
        <dbReference type="ARBA" id="ARBA00022490"/>
    </source>
</evidence>
<dbReference type="Pfam" id="PF10672">
    <property type="entry name" value="Methyltrans_SAM"/>
    <property type="match status" value="1"/>
</dbReference>
<dbReference type="Gene3D" id="3.30.750.80">
    <property type="entry name" value="RNA methyltransferase domain (HRMD) like"/>
    <property type="match status" value="1"/>
</dbReference>
<sequence length="433" mass="48304">MSDAREAKSAANKPALRPEPAVKTKAPSWADQPEPLPQSQWQRPWAQLKFVSFQPAIFPRMLGEVSSDARPGDLVSVYDKFGHRVGIGLFNPRAKMPLRVVVHTAQPLGEEYFETAIRRAVALRKDFGKLDAVTDAWRVINSDGDGISGLTIDRYGDTLYCDVYSLGIFQRLPKWLPLLHELCGTKHVRVHVDHDLGSLEGIKPSQMKELTASAPDKVRIREHGVKYEVDFAEGHKTGFFCDQRDNRKRFGELVKGMRVLDLCSYTGGFSINAALGGATEITAVDLDEKVIAQGRRNANLNQVSPNKLKWVHADAFAYAKQMKTNGEQFDAVLCDPPKFVMTRDPEFAAEGMRKYADLNTIAASLVKPGGLFVTCSCSGLVSLETFEECVIKGVHRLNRRLQIFDRTGPGVDHPVYSNCLESRYLKLLWARVS</sequence>
<evidence type="ECO:0000256" key="4">
    <source>
        <dbReference type="ARBA" id="ARBA00022679"/>
    </source>
</evidence>
<dbReference type="OrthoDB" id="9805492at2"/>
<feature type="domain" description="S-adenosylmethionine-dependent methyltransferase" evidence="8">
    <location>
        <begin position="216"/>
        <end position="376"/>
    </location>
</feature>
<dbReference type="PANTHER" id="PTHR42873">
    <property type="entry name" value="RIBOSOMAL RNA LARGE SUBUNIT METHYLTRANSFERASE"/>
    <property type="match status" value="1"/>
</dbReference>
<dbReference type="InterPro" id="IPR019614">
    <property type="entry name" value="SAM-dep_methyl-trfase"/>
</dbReference>
<dbReference type="GO" id="GO:0003723">
    <property type="term" value="F:RNA binding"/>
    <property type="evidence" value="ECO:0007669"/>
    <property type="project" value="InterPro"/>
</dbReference>
<comment type="similarity">
    <text evidence="6">Belongs to the methyltransferase superfamily. RlmI family.</text>
</comment>